<evidence type="ECO:0000313" key="3">
    <source>
        <dbReference type="EMBL" id="KAJ9703494.1"/>
    </source>
</evidence>
<comment type="caution">
    <text evidence="3">The sequence shown here is derived from an EMBL/GenBank/DDBJ whole genome shotgun (WGS) entry which is preliminary data.</text>
</comment>
<dbReference type="PANTHER" id="PTHR44068">
    <property type="entry name" value="ZGC:194242"/>
    <property type="match status" value="1"/>
</dbReference>
<dbReference type="Gene3D" id="3.40.50.150">
    <property type="entry name" value="Vaccinia Virus protein VP39"/>
    <property type="match status" value="1"/>
</dbReference>
<organism evidence="3 4">
    <name type="scientific">Vitis rotundifolia</name>
    <name type="common">Muscadine grape</name>
    <dbReference type="NCBI Taxonomy" id="103349"/>
    <lineage>
        <taxon>Eukaryota</taxon>
        <taxon>Viridiplantae</taxon>
        <taxon>Streptophyta</taxon>
        <taxon>Embryophyta</taxon>
        <taxon>Tracheophyta</taxon>
        <taxon>Spermatophyta</taxon>
        <taxon>Magnoliopsida</taxon>
        <taxon>eudicotyledons</taxon>
        <taxon>Gunneridae</taxon>
        <taxon>Pentapetalae</taxon>
        <taxon>rosids</taxon>
        <taxon>Vitales</taxon>
        <taxon>Vitaceae</taxon>
        <taxon>Viteae</taxon>
        <taxon>Vitis</taxon>
    </lineage>
</organism>
<dbReference type="SUPFAM" id="SSF53335">
    <property type="entry name" value="S-adenosyl-L-methionine-dependent methyltransferases"/>
    <property type="match status" value="1"/>
</dbReference>
<evidence type="ECO:0000256" key="1">
    <source>
        <dbReference type="ARBA" id="ARBA00022603"/>
    </source>
</evidence>
<name>A0AA39E178_VITRO</name>
<dbReference type="GO" id="GO:0032259">
    <property type="term" value="P:methylation"/>
    <property type="evidence" value="ECO:0007669"/>
    <property type="project" value="UniProtKB-KW"/>
</dbReference>
<keyword evidence="1" id="KW-0808">Transferase</keyword>
<dbReference type="GO" id="GO:0005783">
    <property type="term" value="C:endoplasmic reticulum"/>
    <property type="evidence" value="ECO:0007669"/>
    <property type="project" value="TreeGrafter"/>
</dbReference>
<protein>
    <recommendedName>
        <fullName evidence="2">Sterol methyltransferase C-terminal domain-containing protein</fullName>
    </recommendedName>
</protein>
<accession>A0AA39E178</accession>
<proteinExistence type="predicted"/>
<dbReference type="InterPro" id="IPR013705">
    <property type="entry name" value="Sterol_MeTrfase_C"/>
</dbReference>
<gene>
    <name evidence="3" type="ORF">PVL29_005021</name>
</gene>
<sequence length="163" mass="18474">MAPLNAVFAIEATCHAPDVFDCYKEIYRVLKPSQCFAVYEWCITDCFDPMNREHQRINGEVELGNGLPDIRLKNVVADSPFPWYLLLDTTQNMVKALEFARLAPKGSQRVQAFLEKAAEALVEGDKGGATEGVFLHKAPRRKCTMHGYLLGHVSLSHFFIFYF</sequence>
<keyword evidence="1" id="KW-0489">Methyltransferase</keyword>
<dbReference type="Pfam" id="PF08498">
    <property type="entry name" value="Sterol_MT_C"/>
    <property type="match status" value="1"/>
</dbReference>
<dbReference type="GO" id="GO:0003838">
    <property type="term" value="F:sterol 24-C-methyltransferase activity"/>
    <property type="evidence" value="ECO:0007669"/>
    <property type="project" value="TreeGrafter"/>
</dbReference>
<evidence type="ECO:0000313" key="4">
    <source>
        <dbReference type="Proteomes" id="UP001168098"/>
    </source>
</evidence>
<dbReference type="InterPro" id="IPR029063">
    <property type="entry name" value="SAM-dependent_MTases_sf"/>
</dbReference>
<evidence type="ECO:0000259" key="2">
    <source>
        <dbReference type="Pfam" id="PF08498"/>
    </source>
</evidence>
<dbReference type="AlphaFoldDB" id="A0AA39E178"/>
<feature type="domain" description="Sterol methyltransferase C-terminal" evidence="2">
    <location>
        <begin position="90"/>
        <end position="126"/>
    </location>
</feature>
<dbReference type="PANTHER" id="PTHR44068:SF3">
    <property type="entry name" value="METHYLTRANSFERASE"/>
    <property type="match status" value="1"/>
</dbReference>
<reference evidence="3 4" key="1">
    <citation type="journal article" date="2023" name="BMC Biotechnol.">
        <title>Vitis rotundifolia cv Carlos genome sequencing.</title>
        <authorList>
            <person name="Huff M."/>
            <person name="Hulse-Kemp A."/>
            <person name="Scheffler B."/>
            <person name="Youngblood R."/>
            <person name="Simpson S."/>
            <person name="Babiker E."/>
            <person name="Staton M."/>
        </authorList>
    </citation>
    <scope>NUCLEOTIDE SEQUENCE [LARGE SCALE GENOMIC DNA]</scope>
    <source>
        <tissue evidence="3">Leaf</tissue>
    </source>
</reference>
<dbReference type="InterPro" id="IPR050447">
    <property type="entry name" value="Erg6_SMT_methyltransf"/>
</dbReference>
<keyword evidence="4" id="KW-1185">Reference proteome</keyword>
<dbReference type="Proteomes" id="UP001168098">
    <property type="component" value="Unassembled WGS sequence"/>
</dbReference>
<dbReference type="EMBL" id="JARBHA010000004">
    <property type="protein sequence ID" value="KAJ9703494.1"/>
    <property type="molecule type" value="Genomic_DNA"/>
</dbReference>
<dbReference type="GO" id="GO:0016126">
    <property type="term" value="P:sterol biosynthetic process"/>
    <property type="evidence" value="ECO:0007669"/>
    <property type="project" value="TreeGrafter"/>
</dbReference>